<evidence type="ECO:0000313" key="4">
    <source>
        <dbReference type="Proteomes" id="UP001642482"/>
    </source>
</evidence>
<feature type="compositionally biased region" description="Polar residues" evidence="1">
    <location>
        <begin position="272"/>
        <end position="283"/>
    </location>
</feature>
<evidence type="ECO:0000313" key="3">
    <source>
        <dbReference type="EMBL" id="CAK7220661.1"/>
    </source>
</evidence>
<feature type="region of interest" description="Disordered" evidence="1">
    <location>
        <begin position="158"/>
        <end position="402"/>
    </location>
</feature>
<accession>A0ABP0BMD7</accession>
<feature type="compositionally biased region" description="Low complexity" evidence="1">
    <location>
        <begin position="199"/>
        <end position="209"/>
    </location>
</feature>
<gene>
    <name evidence="3" type="ORF">SEUCBS140593_004308</name>
</gene>
<proteinExistence type="predicted"/>
<feature type="compositionally biased region" description="Pro residues" evidence="1">
    <location>
        <begin position="232"/>
        <end position="261"/>
    </location>
</feature>
<organism evidence="3 4">
    <name type="scientific">Sporothrix eucalyptigena</name>
    <dbReference type="NCBI Taxonomy" id="1812306"/>
    <lineage>
        <taxon>Eukaryota</taxon>
        <taxon>Fungi</taxon>
        <taxon>Dikarya</taxon>
        <taxon>Ascomycota</taxon>
        <taxon>Pezizomycotina</taxon>
        <taxon>Sordariomycetes</taxon>
        <taxon>Sordariomycetidae</taxon>
        <taxon>Ophiostomatales</taxon>
        <taxon>Ophiostomataceae</taxon>
        <taxon>Sporothrix</taxon>
    </lineage>
</organism>
<protein>
    <recommendedName>
        <fullName evidence="2">DNA repair protein Crb2 Tudor domain-containing protein</fullName>
    </recommendedName>
</protein>
<evidence type="ECO:0000259" key="2">
    <source>
        <dbReference type="Pfam" id="PF18115"/>
    </source>
</evidence>
<feature type="compositionally biased region" description="Low complexity" evidence="1">
    <location>
        <begin position="163"/>
        <end position="172"/>
    </location>
</feature>
<feature type="compositionally biased region" description="Basic and acidic residues" evidence="1">
    <location>
        <begin position="55"/>
        <end position="71"/>
    </location>
</feature>
<sequence length="402" mass="42860">MSAQLAQLLEDRAQYQEQLDIVLASLNDDPRNEELLGLKAELDSALEIIDESMAELKKEESTASSNKKADTQRYQSTPDASAADATATKSSANEASHQDDAARVVYKVNESILARWVTGDKSFYPARIMSVTGSATVPMYTVKFKSYDTIETLRARDIRPLHTTTNNSNSSTATKRKADGSSSSHGGHAETADFSAAHSGSSTPLSPATSTPPPPPPAAHSSSSVPPQFQAQPPPPPPPPSADPVAAAPPPPMSTAIPPPSRFRTIDRFSQGVVSSASPQLYTQPAEFHKQQQQQQQTTGGAANSTGSGAGPSSSATPLGAEEPPVKKFKKIKATKQLEAGKSKWQEFSNKGKTGKMGTKKDSMFRTPEGIHGRVGFTGSGQAMRKDVTRSRHVYQTNDDVD</sequence>
<dbReference type="EMBL" id="CAWUHD010000036">
    <property type="protein sequence ID" value="CAK7220661.1"/>
    <property type="molecule type" value="Genomic_DNA"/>
</dbReference>
<dbReference type="InterPro" id="IPR041297">
    <property type="entry name" value="Crb2_Tudor"/>
</dbReference>
<dbReference type="Proteomes" id="UP001642482">
    <property type="component" value="Unassembled WGS sequence"/>
</dbReference>
<comment type="caution">
    <text evidence="3">The sequence shown here is derived from an EMBL/GenBank/DDBJ whole genome shotgun (WGS) entry which is preliminary data.</text>
</comment>
<reference evidence="3 4" key="1">
    <citation type="submission" date="2024-01" db="EMBL/GenBank/DDBJ databases">
        <authorList>
            <person name="Allen C."/>
            <person name="Tagirdzhanova G."/>
        </authorList>
    </citation>
    <scope>NUCLEOTIDE SEQUENCE [LARGE SCALE GENOMIC DNA]</scope>
</reference>
<dbReference type="CDD" id="cd20446">
    <property type="entry name" value="Tudor_SpSPF30-like"/>
    <property type="match status" value="1"/>
</dbReference>
<name>A0ABP0BMD7_9PEZI</name>
<feature type="compositionally biased region" description="Basic and acidic residues" evidence="1">
    <location>
        <begin position="359"/>
        <end position="372"/>
    </location>
</feature>
<feature type="compositionally biased region" description="Low complexity" evidence="1">
    <location>
        <begin position="291"/>
        <end position="317"/>
    </location>
</feature>
<dbReference type="Gene3D" id="2.30.30.140">
    <property type="match status" value="1"/>
</dbReference>
<dbReference type="SUPFAM" id="SSF63748">
    <property type="entry name" value="Tudor/PWWP/MBT"/>
    <property type="match status" value="1"/>
</dbReference>
<evidence type="ECO:0000256" key="1">
    <source>
        <dbReference type="SAM" id="MobiDB-lite"/>
    </source>
</evidence>
<keyword evidence="4" id="KW-1185">Reference proteome</keyword>
<dbReference type="Pfam" id="PF18115">
    <property type="entry name" value="Tudor_3"/>
    <property type="match status" value="1"/>
</dbReference>
<feature type="region of interest" description="Disordered" evidence="1">
    <location>
        <begin position="55"/>
        <end position="99"/>
    </location>
</feature>
<feature type="compositionally biased region" description="Low complexity" evidence="1">
    <location>
        <begin position="76"/>
        <end position="92"/>
    </location>
</feature>
<feature type="compositionally biased region" description="Low complexity" evidence="1">
    <location>
        <begin position="219"/>
        <end position="231"/>
    </location>
</feature>
<feature type="domain" description="DNA repair protein Crb2 Tudor" evidence="2">
    <location>
        <begin position="110"/>
        <end position="160"/>
    </location>
</feature>